<gene>
    <name evidence="1" type="ORF">C0Q70_03151</name>
</gene>
<protein>
    <submittedName>
        <fullName evidence="1">Uncharacterized protein</fullName>
    </submittedName>
</protein>
<reference evidence="1 2" key="1">
    <citation type="submission" date="2018-04" db="EMBL/GenBank/DDBJ databases">
        <title>The genome of golden apple snail Pomacea canaliculata provides insight into stress tolerance and invasive adaptation.</title>
        <authorList>
            <person name="Liu C."/>
            <person name="Liu B."/>
            <person name="Ren Y."/>
            <person name="Zhang Y."/>
            <person name="Wang H."/>
            <person name="Li S."/>
            <person name="Jiang F."/>
            <person name="Yin L."/>
            <person name="Zhang G."/>
            <person name="Qian W."/>
            <person name="Fan W."/>
        </authorList>
    </citation>
    <scope>NUCLEOTIDE SEQUENCE [LARGE SCALE GENOMIC DNA]</scope>
    <source>
        <strain evidence="1">SZHN2017</strain>
        <tissue evidence="1">Muscle</tissue>
    </source>
</reference>
<dbReference type="Proteomes" id="UP000245119">
    <property type="component" value="Linkage Group LG2"/>
</dbReference>
<organism evidence="1 2">
    <name type="scientific">Pomacea canaliculata</name>
    <name type="common">Golden apple snail</name>
    <dbReference type="NCBI Taxonomy" id="400727"/>
    <lineage>
        <taxon>Eukaryota</taxon>
        <taxon>Metazoa</taxon>
        <taxon>Spiralia</taxon>
        <taxon>Lophotrochozoa</taxon>
        <taxon>Mollusca</taxon>
        <taxon>Gastropoda</taxon>
        <taxon>Caenogastropoda</taxon>
        <taxon>Architaenioglossa</taxon>
        <taxon>Ampullarioidea</taxon>
        <taxon>Ampullariidae</taxon>
        <taxon>Pomacea</taxon>
    </lineage>
</organism>
<sequence>MTTIMNPLQFVDKFPCRYSTNYFSTNETGLTDWHDHHCHQRSADVARWPEDCPTSLKEAKGKQHSTSDC</sequence>
<evidence type="ECO:0000313" key="2">
    <source>
        <dbReference type="Proteomes" id="UP000245119"/>
    </source>
</evidence>
<comment type="caution">
    <text evidence="1">The sequence shown here is derived from an EMBL/GenBank/DDBJ whole genome shotgun (WGS) entry which is preliminary data.</text>
</comment>
<dbReference type="EMBL" id="PZQS01000002">
    <property type="protein sequence ID" value="PVD36176.1"/>
    <property type="molecule type" value="Genomic_DNA"/>
</dbReference>
<keyword evidence="2" id="KW-1185">Reference proteome</keyword>
<accession>A0A2T7PRX7</accession>
<dbReference type="AlphaFoldDB" id="A0A2T7PRX7"/>
<proteinExistence type="predicted"/>
<name>A0A2T7PRX7_POMCA</name>
<evidence type="ECO:0000313" key="1">
    <source>
        <dbReference type="EMBL" id="PVD36176.1"/>
    </source>
</evidence>